<evidence type="ECO:0000313" key="3">
    <source>
        <dbReference type="Proteomes" id="UP000778951"/>
    </source>
</evidence>
<reference evidence="2" key="1">
    <citation type="submission" date="2020-03" db="EMBL/GenBank/DDBJ databases">
        <title>Spirochaetal bacteria isolated from arthropods constitute a novel genus Entomospira genus novum within the order Spirochaetales.</title>
        <authorList>
            <person name="Grana-Miraglia L."/>
            <person name="Sikutova S."/>
            <person name="Fingerle V."/>
            <person name="Sing A."/>
            <person name="Castillo-Ramirez S."/>
            <person name="Margos G."/>
            <person name="Rudolf I."/>
        </authorList>
    </citation>
    <scope>NUCLEOTIDE SEQUENCE</scope>
    <source>
        <strain evidence="2">BR149</strain>
    </source>
</reference>
<feature type="chain" id="PRO_5036984464" evidence="1">
    <location>
        <begin position="20"/>
        <end position="187"/>
    </location>
</feature>
<dbReference type="RefSeq" id="WP_167694906.1">
    <property type="nucleotide sequence ID" value="NZ_CP118181.1"/>
</dbReference>
<organism evidence="2 3">
    <name type="scientific">Entomospira culicis</name>
    <dbReference type="NCBI Taxonomy" id="2719989"/>
    <lineage>
        <taxon>Bacteria</taxon>
        <taxon>Pseudomonadati</taxon>
        <taxon>Spirochaetota</taxon>
        <taxon>Spirochaetia</taxon>
        <taxon>Spirochaetales</taxon>
        <taxon>Spirochaetaceae</taxon>
        <taxon>Entomospira</taxon>
    </lineage>
</organism>
<dbReference type="Proteomes" id="UP000778951">
    <property type="component" value="Unassembled WGS sequence"/>
</dbReference>
<proteinExistence type="predicted"/>
<gene>
    <name evidence="2" type="ORF">HCT48_00945</name>
</gene>
<feature type="signal peptide" evidence="1">
    <location>
        <begin position="1"/>
        <end position="19"/>
    </location>
</feature>
<dbReference type="EMBL" id="JAATLM010000001">
    <property type="protein sequence ID" value="NIZ68788.1"/>
    <property type="molecule type" value="Genomic_DNA"/>
</dbReference>
<protein>
    <submittedName>
        <fullName evidence="2">Uncharacterized protein</fullName>
    </submittedName>
</protein>
<sequence length="187" mass="21343">MRIFSIAMLLLLLSSAVMAQSVLSDLFQIPLGSSTEALQRHARTHAWQEVLEAENELWKREPAIAFQAIRDAQGTANVRLLVYRVNWFNQSVDIYFFFHRNRLFAVNLFFPNAVSEEQFIALVQEVGGPKKDGYLGYGRPILQDSAKFLVYMWYLNTSFTHTLIMTYAGVGVQPSLSIQIMDENLGM</sequence>
<evidence type="ECO:0000313" key="2">
    <source>
        <dbReference type="EMBL" id="NIZ68788.1"/>
    </source>
</evidence>
<name>A0A968GEY7_9SPIO</name>
<dbReference type="AlphaFoldDB" id="A0A968GEY7"/>
<keyword evidence="3" id="KW-1185">Reference proteome</keyword>
<evidence type="ECO:0000256" key="1">
    <source>
        <dbReference type="SAM" id="SignalP"/>
    </source>
</evidence>
<keyword evidence="1" id="KW-0732">Signal</keyword>
<comment type="caution">
    <text evidence="2">The sequence shown here is derived from an EMBL/GenBank/DDBJ whole genome shotgun (WGS) entry which is preliminary data.</text>
</comment>
<accession>A0A968GEY7</accession>